<keyword evidence="2" id="KW-0732">Signal</keyword>
<evidence type="ECO:0000256" key="2">
    <source>
        <dbReference type="SAM" id="SignalP"/>
    </source>
</evidence>
<dbReference type="PANTHER" id="PTHR15343">
    <property type="entry name" value="CD7"/>
    <property type="match status" value="1"/>
</dbReference>
<dbReference type="CDD" id="cd00099">
    <property type="entry name" value="IgV"/>
    <property type="match status" value="1"/>
</dbReference>
<reference evidence="4 5" key="2">
    <citation type="submission" date="2019-04" db="EMBL/GenBank/DDBJ databases">
        <title>The genome sequence of big-headed turtle.</title>
        <authorList>
            <person name="Gong S."/>
        </authorList>
    </citation>
    <scope>NUCLEOTIDE SEQUENCE [LARGE SCALE GENOMIC DNA]</scope>
    <source>
        <strain evidence="4">DO16091913</strain>
        <tissue evidence="4">Muscle</tissue>
    </source>
</reference>
<protein>
    <submittedName>
        <fullName evidence="4">T-cell antigen CD7</fullName>
    </submittedName>
</protein>
<dbReference type="InterPro" id="IPR039090">
    <property type="entry name" value="CD7"/>
</dbReference>
<dbReference type="GO" id="GO:0038023">
    <property type="term" value="F:signaling receptor activity"/>
    <property type="evidence" value="ECO:0007669"/>
    <property type="project" value="InterPro"/>
</dbReference>
<feature type="chain" id="PRO_5020023946" evidence="2">
    <location>
        <begin position="21"/>
        <end position="461"/>
    </location>
</feature>
<proteinExistence type="predicted"/>
<evidence type="ECO:0000256" key="1">
    <source>
        <dbReference type="SAM" id="Phobius"/>
    </source>
</evidence>
<keyword evidence="1" id="KW-1133">Transmembrane helix</keyword>
<dbReference type="GO" id="GO:0016020">
    <property type="term" value="C:membrane"/>
    <property type="evidence" value="ECO:0007669"/>
    <property type="project" value="InterPro"/>
</dbReference>
<keyword evidence="1" id="KW-0472">Membrane</keyword>
<dbReference type="SUPFAM" id="SSF48726">
    <property type="entry name" value="Immunoglobulin"/>
    <property type="match status" value="2"/>
</dbReference>
<evidence type="ECO:0000259" key="3">
    <source>
        <dbReference type="PROSITE" id="PS50835"/>
    </source>
</evidence>
<feature type="transmembrane region" description="Helical" evidence="1">
    <location>
        <begin position="398"/>
        <end position="419"/>
    </location>
</feature>
<dbReference type="InterPro" id="IPR007110">
    <property type="entry name" value="Ig-like_dom"/>
</dbReference>
<feature type="transmembrane region" description="Helical" evidence="1">
    <location>
        <begin position="248"/>
        <end position="268"/>
    </location>
</feature>
<dbReference type="PROSITE" id="PS50835">
    <property type="entry name" value="IG_LIKE"/>
    <property type="match status" value="2"/>
</dbReference>
<feature type="domain" description="Ig-like" evidence="3">
    <location>
        <begin position="273"/>
        <end position="364"/>
    </location>
</feature>
<dbReference type="AlphaFoldDB" id="A0A4D9E3B7"/>
<sequence>MGSLQKTAVCLLFLSISSSATDSPFATFNCSAVKTEYNETAVISCICNKKITNMVVKRCENCNKRNSCLETIINTWAGNYSSEKGRIQLVLQNNVSELHIQEVKAPDQGGYQWYLYSDDGELGGCTILEITAPEIEPNVTRNGTKLTCLSPIGHRQRQIHWFDDHGTNLTGSASLVSEEAEGGLTSLTSTLHETPTLTASEYCCTVLYDVHTKRNKTKCLSAHKAVTDYPRFTPTPAPEIPKTKKEHVATILVLVVLVLCCSAAVLYYRHRQRDVTQEPAILMVNEGESVNITCSVTTKGMLVGMYLKKEVVNATEVLYITNNGSTLTVNFHYKDRIEISLLKTEVRITLHRLQKNDTGLYVCRGSILENYEPNCVSSQGTILVVKEMEQAKCHVASWVPYVLSFMALISVSALGYLILSHIDIKKHCQEGKEKQANTVYEDMSYTLRLNTLATGNPYNNC</sequence>
<dbReference type="InterPro" id="IPR013106">
    <property type="entry name" value="Ig_V-set"/>
</dbReference>
<organism evidence="4 5">
    <name type="scientific">Platysternon megacephalum</name>
    <name type="common">big-headed turtle</name>
    <dbReference type="NCBI Taxonomy" id="55544"/>
    <lineage>
        <taxon>Eukaryota</taxon>
        <taxon>Metazoa</taxon>
        <taxon>Chordata</taxon>
        <taxon>Craniata</taxon>
        <taxon>Vertebrata</taxon>
        <taxon>Euteleostomi</taxon>
        <taxon>Archelosauria</taxon>
        <taxon>Testudinata</taxon>
        <taxon>Testudines</taxon>
        <taxon>Cryptodira</taxon>
        <taxon>Durocryptodira</taxon>
        <taxon>Testudinoidea</taxon>
        <taxon>Platysternidae</taxon>
        <taxon>Platysternon</taxon>
    </lineage>
</organism>
<gene>
    <name evidence="4" type="ORF">DR999_PMT16148</name>
</gene>
<accession>A0A4D9E3B7</accession>
<dbReference type="InterPro" id="IPR036179">
    <property type="entry name" value="Ig-like_dom_sf"/>
</dbReference>
<dbReference type="InterPro" id="IPR003599">
    <property type="entry name" value="Ig_sub"/>
</dbReference>
<evidence type="ECO:0000313" key="5">
    <source>
        <dbReference type="Proteomes" id="UP000297703"/>
    </source>
</evidence>
<dbReference type="OrthoDB" id="9899013at2759"/>
<feature type="domain" description="Ig-like" evidence="3">
    <location>
        <begin position="133"/>
        <end position="221"/>
    </location>
</feature>
<dbReference type="Gene3D" id="2.60.40.10">
    <property type="entry name" value="Immunoglobulins"/>
    <property type="match status" value="2"/>
</dbReference>
<evidence type="ECO:0000313" key="4">
    <source>
        <dbReference type="EMBL" id="TFK01614.1"/>
    </source>
</evidence>
<feature type="signal peptide" evidence="2">
    <location>
        <begin position="1"/>
        <end position="20"/>
    </location>
</feature>
<dbReference type="SMART" id="SM00409">
    <property type="entry name" value="IG"/>
    <property type="match status" value="1"/>
</dbReference>
<reference evidence="4 5" key="1">
    <citation type="submission" date="2019-04" db="EMBL/GenBank/DDBJ databases">
        <title>Draft genome of the big-headed turtle Platysternon megacephalum.</title>
        <authorList>
            <person name="Gong S."/>
        </authorList>
    </citation>
    <scope>NUCLEOTIDE SEQUENCE [LARGE SCALE GENOMIC DNA]</scope>
    <source>
        <strain evidence="4">DO16091913</strain>
        <tissue evidence="4">Muscle</tissue>
    </source>
</reference>
<dbReference type="Pfam" id="PF07686">
    <property type="entry name" value="V-set"/>
    <property type="match status" value="1"/>
</dbReference>
<dbReference type="PANTHER" id="PTHR15343:SF0">
    <property type="entry name" value="T-CELL ANTIGEN CD7"/>
    <property type="match status" value="1"/>
</dbReference>
<keyword evidence="5" id="KW-1185">Reference proteome</keyword>
<dbReference type="InterPro" id="IPR013783">
    <property type="entry name" value="Ig-like_fold"/>
</dbReference>
<keyword evidence="1" id="KW-0812">Transmembrane</keyword>
<name>A0A4D9E3B7_9SAUR</name>
<dbReference type="Proteomes" id="UP000297703">
    <property type="component" value="Unassembled WGS sequence"/>
</dbReference>
<dbReference type="SMART" id="SM00406">
    <property type="entry name" value="IGv"/>
    <property type="match status" value="1"/>
</dbReference>
<comment type="caution">
    <text evidence="4">The sequence shown here is derived from an EMBL/GenBank/DDBJ whole genome shotgun (WGS) entry which is preliminary data.</text>
</comment>
<dbReference type="EMBL" id="QXTE01000220">
    <property type="protein sequence ID" value="TFK01614.1"/>
    <property type="molecule type" value="Genomic_DNA"/>
</dbReference>
<dbReference type="STRING" id="55544.A0A4D9E3B7"/>
<dbReference type="GO" id="GO:0002250">
    <property type="term" value="P:adaptive immune response"/>
    <property type="evidence" value="ECO:0007669"/>
    <property type="project" value="InterPro"/>
</dbReference>